<sequence length="126" mass="14410">MERPSFAILPPELRYKIYLFATPPRYVYLRGHGDPAEDLDESLPVPSNVSASPSTLGPYSTPDERVYFTSATQIPPLLHTCRESRDYLMGQGYELTFAARKCKQRTWFNYKKDILIVPVLPKGRQA</sequence>
<proteinExistence type="predicted"/>
<dbReference type="Proteomes" id="UP000253153">
    <property type="component" value="Unassembled WGS sequence"/>
</dbReference>
<dbReference type="PANTHER" id="PTHR35910:SF6">
    <property type="entry name" value="2EXR DOMAIN-CONTAINING PROTEIN"/>
    <property type="match status" value="1"/>
</dbReference>
<reference evidence="3 4" key="1">
    <citation type="submission" date="2018-06" db="EMBL/GenBank/DDBJ databases">
        <title>Fusarium incarnatum-equiseti species complex species 28.</title>
        <authorList>
            <person name="Gardiner D.M."/>
        </authorList>
    </citation>
    <scope>NUCLEOTIDE SEQUENCE [LARGE SCALE GENOMIC DNA]</scope>
    <source>
        <strain evidence="3 4">FIESC_28</strain>
    </source>
</reference>
<dbReference type="GeneID" id="41993401"/>
<keyword evidence="4" id="KW-1185">Reference proteome</keyword>
<dbReference type="InterPro" id="IPR045518">
    <property type="entry name" value="2EXR"/>
</dbReference>
<feature type="compositionally biased region" description="Polar residues" evidence="1">
    <location>
        <begin position="45"/>
        <end position="58"/>
    </location>
</feature>
<evidence type="ECO:0000259" key="2">
    <source>
        <dbReference type="Pfam" id="PF20150"/>
    </source>
</evidence>
<feature type="domain" description="2EXR" evidence="2">
    <location>
        <begin position="4"/>
        <end position="115"/>
    </location>
</feature>
<evidence type="ECO:0000313" key="4">
    <source>
        <dbReference type="Proteomes" id="UP000253153"/>
    </source>
</evidence>
<dbReference type="RefSeq" id="XP_031017805.1">
    <property type="nucleotide sequence ID" value="XM_031158105.1"/>
</dbReference>
<accession>A0A366S1P6</accession>
<gene>
    <name evidence="3" type="ORF">FIESC28_03956</name>
</gene>
<feature type="region of interest" description="Disordered" evidence="1">
    <location>
        <begin position="38"/>
        <end position="58"/>
    </location>
</feature>
<evidence type="ECO:0000256" key="1">
    <source>
        <dbReference type="SAM" id="MobiDB-lite"/>
    </source>
</evidence>
<dbReference type="Pfam" id="PF20150">
    <property type="entry name" value="2EXR"/>
    <property type="match status" value="1"/>
</dbReference>
<evidence type="ECO:0000313" key="3">
    <source>
        <dbReference type="EMBL" id="RBR23214.1"/>
    </source>
</evidence>
<dbReference type="AlphaFoldDB" id="A0A366S1P6"/>
<dbReference type="OrthoDB" id="3513892at2759"/>
<organism evidence="3 4">
    <name type="scientific">Fusarium coffeatum</name>
    <dbReference type="NCBI Taxonomy" id="231269"/>
    <lineage>
        <taxon>Eukaryota</taxon>
        <taxon>Fungi</taxon>
        <taxon>Dikarya</taxon>
        <taxon>Ascomycota</taxon>
        <taxon>Pezizomycotina</taxon>
        <taxon>Sordariomycetes</taxon>
        <taxon>Hypocreomycetidae</taxon>
        <taxon>Hypocreales</taxon>
        <taxon>Nectriaceae</taxon>
        <taxon>Fusarium</taxon>
        <taxon>Fusarium incarnatum-equiseti species complex</taxon>
    </lineage>
</organism>
<protein>
    <recommendedName>
        <fullName evidence="2">2EXR domain-containing protein</fullName>
    </recommendedName>
</protein>
<dbReference type="PANTHER" id="PTHR35910">
    <property type="entry name" value="2EXR DOMAIN-CONTAINING PROTEIN"/>
    <property type="match status" value="1"/>
</dbReference>
<comment type="caution">
    <text evidence="3">The sequence shown here is derived from an EMBL/GenBank/DDBJ whole genome shotgun (WGS) entry which is preliminary data.</text>
</comment>
<name>A0A366S1P6_9HYPO</name>
<dbReference type="EMBL" id="QKXC01000079">
    <property type="protein sequence ID" value="RBR23214.1"/>
    <property type="molecule type" value="Genomic_DNA"/>
</dbReference>